<keyword evidence="5" id="KW-1185">Reference proteome</keyword>
<gene>
    <name evidence="4" type="ORF">GETHLI_35770</name>
</gene>
<dbReference type="PANTHER" id="PTHR46344:SF27">
    <property type="entry name" value="KELCH REPEAT SUPERFAMILY PROTEIN"/>
    <property type="match status" value="1"/>
</dbReference>
<evidence type="ECO:0000256" key="1">
    <source>
        <dbReference type="ARBA" id="ARBA00022441"/>
    </source>
</evidence>
<sequence length="618" mass="62634">MKRVRSLYGFFAILLFVSLTHLACGGGKTPNQALPPVITSFTAAKNLISAGASVMLTAEFTGGTGVISNGVGAVTSGTPVATGNLSATTTFILTVTNANGSTATQTLLISIAPTPVITTFDLDKTITTAGIGTALRWSFTGGTGIVTPNIGTVTSGESTWVMPTMATTYTLTVTDPAGGTVTKSVSTTAVVPPAHITSFWATPSLIAPGSSSTLMAAFENGVATLDHNLGAIPNRGDGVNTGALTDTTTFALVVTNSAGDSVESQVKVTVGTTGSIADAGTMASGRHNHTATLLPNGMVLVTGGLLETGVPGQASPISSAEIYDPATGAFTTTGSMGTARYDHTESLLPSGKVLLAGGNDGGTVSAELYDPGTGAFSATGNMSMPRAGHRATLLPSGKILLTGGRTSATQATATAELYDPSSGQFTSTGTMTEARLNHMATLLPNGTVLVVGGSIGPSYLASAELYDPGTETFVPTGPMSMGTDGITAPVLSNGKALVVRGGGAELYDPTTGVFATSKSRILVGVGPLTLLQDGTVLCITNCTSDYEGSYTSLYFPTLDAFAYTSSASEVYKGCTATLLQNGKVLYTGGLSGILPFWGVNTPKSERLARLYDPFTLLH</sequence>
<dbReference type="Gene3D" id="2.130.10.80">
    <property type="entry name" value="Galactose oxidase/kelch, beta-propeller"/>
    <property type="match status" value="3"/>
</dbReference>
<dbReference type="InterPro" id="IPR011043">
    <property type="entry name" value="Gal_Oxase/kelch_b-propeller"/>
</dbReference>
<evidence type="ECO:0000256" key="2">
    <source>
        <dbReference type="ARBA" id="ARBA00022737"/>
    </source>
</evidence>
<evidence type="ECO:0000313" key="5">
    <source>
        <dbReference type="Proteomes" id="UP001165069"/>
    </source>
</evidence>
<dbReference type="EMBL" id="BSDE01000012">
    <property type="protein sequence ID" value="GLH75074.1"/>
    <property type="molecule type" value="Genomic_DNA"/>
</dbReference>
<feature type="chain" id="PRO_5045481212" evidence="3">
    <location>
        <begin position="24"/>
        <end position="618"/>
    </location>
</feature>
<dbReference type="Proteomes" id="UP001165069">
    <property type="component" value="Unassembled WGS sequence"/>
</dbReference>
<dbReference type="PANTHER" id="PTHR46344">
    <property type="entry name" value="OS02G0202900 PROTEIN"/>
    <property type="match status" value="1"/>
</dbReference>
<organism evidence="4 5">
    <name type="scientific">Geothrix limicola</name>
    <dbReference type="NCBI Taxonomy" id="2927978"/>
    <lineage>
        <taxon>Bacteria</taxon>
        <taxon>Pseudomonadati</taxon>
        <taxon>Acidobacteriota</taxon>
        <taxon>Holophagae</taxon>
        <taxon>Holophagales</taxon>
        <taxon>Holophagaceae</taxon>
        <taxon>Geothrix</taxon>
    </lineage>
</organism>
<dbReference type="RefSeq" id="WP_285578102.1">
    <property type="nucleotide sequence ID" value="NZ_BSDE01000012.1"/>
</dbReference>
<keyword evidence="1" id="KW-0880">Kelch repeat</keyword>
<comment type="caution">
    <text evidence="4">The sequence shown here is derived from an EMBL/GenBank/DDBJ whole genome shotgun (WGS) entry which is preliminary data.</text>
</comment>
<keyword evidence="2" id="KW-0677">Repeat</keyword>
<dbReference type="Pfam" id="PF01344">
    <property type="entry name" value="Kelch_1"/>
    <property type="match status" value="1"/>
</dbReference>
<keyword evidence="3" id="KW-0732">Signal</keyword>
<protein>
    <submittedName>
        <fullName evidence="4">Uncharacterized protein</fullName>
    </submittedName>
</protein>
<feature type="signal peptide" evidence="3">
    <location>
        <begin position="1"/>
        <end position="23"/>
    </location>
</feature>
<accession>A0ABQ5QN14</accession>
<dbReference type="SUPFAM" id="SSF50965">
    <property type="entry name" value="Galactose oxidase, central domain"/>
    <property type="match status" value="1"/>
</dbReference>
<dbReference type="InterPro" id="IPR037293">
    <property type="entry name" value="Gal_Oxidase_central_sf"/>
</dbReference>
<dbReference type="InterPro" id="IPR006652">
    <property type="entry name" value="Kelch_1"/>
</dbReference>
<name>A0ABQ5QN14_9BACT</name>
<evidence type="ECO:0000313" key="4">
    <source>
        <dbReference type="EMBL" id="GLH75074.1"/>
    </source>
</evidence>
<dbReference type="SMART" id="SM00612">
    <property type="entry name" value="Kelch"/>
    <property type="match status" value="4"/>
</dbReference>
<reference evidence="4 5" key="1">
    <citation type="journal article" date="2023" name="Antonie Van Leeuwenhoek">
        <title>Mesoterricola silvestris gen. nov., sp. nov., Mesoterricola sediminis sp. nov., Geothrix oryzae sp. nov., Geothrix edaphica sp. nov., Geothrix rubra sp. nov., and Geothrix limicola sp. nov., six novel members of Acidobacteriota isolated from soils.</title>
        <authorList>
            <person name="Itoh H."/>
            <person name="Sugisawa Y."/>
            <person name="Mise K."/>
            <person name="Xu Z."/>
            <person name="Kuniyasu M."/>
            <person name="Ushijima N."/>
            <person name="Kawano K."/>
            <person name="Kobayashi E."/>
            <person name="Shiratori Y."/>
            <person name="Masuda Y."/>
            <person name="Senoo K."/>
        </authorList>
    </citation>
    <scope>NUCLEOTIDE SEQUENCE [LARGE SCALE GENOMIC DNA]</scope>
    <source>
        <strain evidence="4 5">Red804</strain>
    </source>
</reference>
<proteinExistence type="predicted"/>
<evidence type="ECO:0000256" key="3">
    <source>
        <dbReference type="SAM" id="SignalP"/>
    </source>
</evidence>